<keyword evidence="3" id="KW-0285">Flavoprotein</keyword>
<evidence type="ECO:0000259" key="6">
    <source>
        <dbReference type="Pfam" id="PF00441"/>
    </source>
</evidence>
<proteinExistence type="inferred from homology"/>
<dbReference type="GO" id="GO:0003995">
    <property type="term" value="F:acyl-CoA dehydrogenase activity"/>
    <property type="evidence" value="ECO:0007669"/>
    <property type="project" value="TreeGrafter"/>
</dbReference>
<gene>
    <name evidence="8" type="ORF">EXJ73_15845</name>
</gene>
<dbReference type="SUPFAM" id="SSF47203">
    <property type="entry name" value="Acyl-CoA dehydrogenase C-terminal domain-like"/>
    <property type="match status" value="1"/>
</dbReference>
<evidence type="ECO:0000256" key="3">
    <source>
        <dbReference type="ARBA" id="ARBA00022630"/>
    </source>
</evidence>
<dbReference type="SUPFAM" id="SSF56645">
    <property type="entry name" value="Acyl-CoA dehydrogenase NM domain-like"/>
    <property type="match status" value="1"/>
</dbReference>
<accession>A0A9X4R5Q6</accession>
<evidence type="ECO:0000259" key="7">
    <source>
        <dbReference type="Pfam" id="PF02771"/>
    </source>
</evidence>
<keyword evidence="5" id="KW-0560">Oxidoreductase</keyword>
<evidence type="ECO:0000313" key="8">
    <source>
        <dbReference type="EMBL" id="MDG0863936.1"/>
    </source>
</evidence>
<dbReference type="EMBL" id="SGUG01000024">
    <property type="protein sequence ID" value="MDG0863936.1"/>
    <property type="molecule type" value="Genomic_DNA"/>
</dbReference>
<dbReference type="InterPro" id="IPR037069">
    <property type="entry name" value="AcylCoA_DH/ox_N_sf"/>
</dbReference>
<reference evidence="8" key="1">
    <citation type="submission" date="2019-02" db="EMBL/GenBank/DDBJ databases">
        <title>Draft genome of the type strain Pelomonas aquatica CCUG 52575T.</title>
        <authorList>
            <person name="Gomila M."/>
            <person name="Lalucat J."/>
        </authorList>
    </citation>
    <scope>NUCLEOTIDE SEQUENCE</scope>
    <source>
        <strain evidence="8">CCUG 52575</strain>
    </source>
</reference>
<keyword evidence="9" id="KW-1185">Reference proteome</keyword>
<dbReference type="InterPro" id="IPR009100">
    <property type="entry name" value="AcylCoA_DH/oxidase_NM_dom_sf"/>
</dbReference>
<dbReference type="InterPro" id="IPR009075">
    <property type="entry name" value="AcylCo_DH/oxidase_C"/>
</dbReference>
<dbReference type="AlphaFoldDB" id="A0A9X4R5Q6"/>
<dbReference type="RefSeq" id="WP_268153422.1">
    <property type="nucleotide sequence ID" value="NZ_JAPPUW010000022.1"/>
</dbReference>
<evidence type="ECO:0000256" key="1">
    <source>
        <dbReference type="ARBA" id="ARBA00001974"/>
    </source>
</evidence>
<feature type="domain" description="Acyl-CoA dehydrogenase/oxidase N-terminal" evidence="7">
    <location>
        <begin position="3"/>
        <end position="78"/>
    </location>
</feature>
<dbReference type="Proteomes" id="UP001152766">
    <property type="component" value="Unassembled WGS sequence"/>
</dbReference>
<protein>
    <submittedName>
        <fullName evidence="8">Acyl-CoA dehydrogenase</fullName>
    </submittedName>
</protein>
<evidence type="ECO:0000256" key="4">
    <source>
        <dbReference type="ARBA" id="ARBA00022827"/>
    </source>
</evidence>
<dbReference type="Gene3D" id="1.20.140.10">
    <property type="entry name" value="Butyryl-CoA Dehydrogenase, subunit A, domain 3"/>
    <property type="match status" value="1"/>
</dbReference>
<evidence type="ECO:0000256" key="5">
    <source>
        <dbReference type="ARBA" id="ARBA00023002"/>
    </source>
</evidence>
<dbReference type="Gene3D" id="1.10.540.10">
    <property type="entry name" value="Acyl-CoA dehydrogenase/oxidase, N-terminal domain"/>
    <property type="match status" value="1"/>
</dbReference>
<dbReference type="Pfam" id="PF02771">
    <property type="entry name" value="Acyl-CoA_dh_N"/>
    <property type="match status" value="1"/>
</dbReference>
<keyword evidence="4" id="KW-0274">FAD</keyword>
<organism evidence="8 9">
    <name type="scientific">Pelomonas aquatica</name>
    <dbReference type="NCBI Taxonomy" id="431058"/>
    <lineage>
        <taxon>Bacteria</taxon>
        <taxon>Pseudomonadati</taxon>
        <taxon>Pseudomonadota</taxon>
        <taxon>Betaproteobacteria</taxon>
        <taxon>Burkholderiales</taxon>
        <taxon>Sphaerotilaceae</taxon>
        <taxon>Roseateles</taxon>
    </lineage>
</organism>
<dbReference type="InterPro" id="IPR036250">
    <property type="entry name" value="AcylCo_DH-like_C"/>
</dbReference>
<comment type="caution">
    <text evidence="8">The sequence shown here is derived from an EMBL/GenBank/DDBJ whole genome shotgun (WGS) entry which is preliminary data.</text>
</comment>
<dbReference type="GO" id="GO:0050660">
    <property type="term" value="F:flavin adenine dinucleotide binding"/>
    <property type="evidence" value="ECO:0007669"/>
    <property type="project" value="InterPro"/>
</dbReference>
<dbReference type="PANTHER" id="PTHR43884">
    <property type="entry name" value="ACYL-COA DEHYDROGENASE"/>
    <property type="match status" value="1"/>
</dbReference>
<name>A0A9X4R5Q6_9BURK</name>
<dbReference type="Pfam" id="PF00441">
    <property type="entry name" value="Acyl-CoA_dh_1"/>
    <property type="match status" value="1"/>
</dbReference>
<sequence length="338" mass="34760">MRELFESTVERLLADICTPEAVLASEGGQWPAALWAAVEDSGFALAAAPESSGGAGASWDDLFPVLLACGRHCAPLPLPEAILCNWLLGCAGLEAVGGPLSVAFDARLTWTDGKLSGRLSGVPWGRHVAHVVALVGDSVVLLATASASAVNAGQNIAGESRDDMSFSDVAPIASAARPASLSADVVLQGGALLRAAQTAGALQAVLAMCTQHATERVQFGKPIGSFQAIGHQIAVLAEQVALATVTAEAACAEFAPLRIASAKVCSAEAAGIAAGIAHAVHGAMGFTHEHRLHLSTRRLWAWRSEFGSASEWSQRIGRLACVGGAAKFWPAITAGEFK</sequence>
<comment type="similarity">
    <text evidence="2">Belongs to the acyl-CoA dehydrogenase family.</text>
</comment>
<feature type="domain" description="Acyl-CoA dehydrogenase/oxidase C-terminal" evidence="6">
    <location>
        <begin position="187"/>
        <end position="298"/>
    </location>
</feature>
<dbReference type="InterPro" id="IPR013786">
    <property type="entry name" value="AcylCoA_DH/ox_N"/>
</dbReference>
<comment type="cofactor">
    <cofactor evidence="1">
        <name>FAD</name>
        <dbReference type="ChEBI" id="CHEBI:57692"/>
    </cofactor>
</comment>
<evidence type="ECO:0000313" key="9">
    <source>
        <dbReference type="Proteomes" id="UP001152766"/>
    </source>
</evidence>
<evidence type="ECO:0000256" key="2">
    <source>
        <dbReference type="ARBA" id="ARBA00009347"/>
    </source>
</evidence>
<dbReference type="PANTHER" id="PTHR43884:SF20">
    <property type="entry name" value="ACYL-COA DEHYDROGENASE FADE28"/>
    <property type="match status" value="1"/>
</dbReference>